<evidence type="ECO:0000313" key="10">
    <source>
        <dbReference type="EMBL" id="KKO71000.1"/>
    </source>
</evidence>
<feature type="transmembrane region" description="Helical" evidence="9">
    <location>
        <begin position="198"/>
        <end position="218"/>
    </location>
</feature>
<dbReference type="GO" id="GO:0005886">
    <property type="term" value="C:plasma membrane"/>
    <property type="evidence" value="ECO:0007669"/>
    <property type="project" value="UniProtKB-SubCell"/>
</dbReference>
<evidence type="ECO:0000313" key="11">
    <source>
        <dbReference type="Proteomes" id="UP000078084"/>
    </source>
</evidence>
<comment type="similarity">
    <text evidence="8">Belongs to the binding-protein-dependent transport system permease family. LivHM subfamily.</text>
</comment>
<keyword evidence="4 9" id="KW-0812">Transmembrane</keyword>
<organism evidence="10 11">
    <name type="scientific">Kerstersia gyiorum</name>
    <dbReference type="NCBI Taxonomy" id="206506"/>
    <lineage>
        <taxon>Bacteria</taxon>
        <taxon>Pseudomonadati</taxon>
        <taxon>Pseudomonadota</taxon>
        <taxon>Betaproteobacteria</taxon>
        <taxon>Burkholderiales</taxon>
        <taxon>Alcaligenaceae</taxon>
        <taxon>Kerstersia</taxon>
    </lineage>
</organism>
<dbReference type="InterPro" id="IPR052157">
    <property type="entry name" value="BCAA_transport_permease"/>
</dbReference>
<name>A0A171KQ33_9BURK</name>
<dbReference type="InterPro" id="IPR001851">
    <property type="entry name" value="ABC_transp_permease"/>
</dbReference>
<keyword evidence="5" id="KW-0029">Amino-acid transport</keyword>
<dbReference type="CDD" id="cd06582">
    <property type="entry name" value="TM_PBP1_LivH_like"/>
    <property type="match status" value="1"/>
</dbReference>
<sequence>MAPHARIATVDSSTLQIILSGLGTGSIYALIAVGFNIIFKSTGALNFAQGEWVMMGGLLAAFCFNDAQMPVWQACLLAGLAVAVIGGLTERLLIRPLLNQTPFAITLVTVGIALLSKSLVMLSLGKNPVGYPGLSQTAFVPLWGASVATQTLWILGITLVFMILAQLFFNHTRWGCAMRAAAANPAAAALVGIRHHRVVLGSFIIAAAVGGLAGTIITPLTLMSYDSGAMLGFKGFSAAMLGGLGSLFGATLGGLLLGLLEALVSGFITSQFKDAAAFLVLLLVLVLRPQGLLGKAEVTKL</sequence>
<evidence type="ECO:0000256" key="8">
    <source>
        <dbReference type="ARBA" id="ARBA00037998"/>
    </source>
</evidence>
<evidence type="ECO:0000256" key="4">
    <source>
        <dbReference type="ARBA" id="ARBA00022692"/>
    </source>
</evidence>
<dbReference type="STRING" id="206506.AAV32_13520"/>
<dbReference type="GO" id="GO:0022857">
    <property type="term" value="F:transmembrane transporter activity"/>
    <property type="evidence" value="ECO:0007669"/>
    <property type="project" value="InterPro"/>
</dbReference>
<gene>
    <name evidence="10" type="ORF">AAV32_13520</name>
</gene>
<dbReference type="PANTHER" id="PTHR11795">
    <property type="entry name" value="BRANCHED-CHAIN AMINO ACID TRANSPORT SYSTEM PERMEASE PROTEIN LIVH"/>
    <property type="match status" value="1"/>
</dbReference>
<reference evidence="10 11" key="1">
    <citation type="submission" date="2015-04" db="EMBL/GenBank/DDBJ databases">
        <title>Genome sequence of Kerstersia gyiorum CG1.</title>
        <authorList>
            <person name="Greninger A.L."/>
            <person name="Kozyreva V."/>
            <person name="Chaturvedi V."/>
        </authorList>
    </citation>
    <scope>NUCLEOTIDE SEQUENCE [LARGE SCALE GENOMIC DNA]</scope>
    <source>
        <strain evidence="10 11">CG1</strain>
    </source>
</reference>
<dbReference type="Proteomes" id="UP000078084">
    <property type="component" value="Unassembled WGS sequence"/>
</dbReference>
<comment type="subcellular location">
    <subcellularLocation>
        <location evidence="1">Cell membrane</location>
        <topology evidence="1">Multi-pass membrane protein</topology>
    </subcellularLocation>
</comment>
<dbReference type="PANTHER" id="PTHR11795:SF450">
    <property type="entry name" value="ABC TRANSPORTER PERMEASE PROTEIN"/>
    <property type="match status" value="1"/>
</dbReference>
<keyword evidence="6 9" id="KW-1133">Transmembrane helix</keyword>
<dbReference type="AlphaFoldDB" id="A0A171KQ33"/>
<evidence type="ECO:0000256" key="1">
    <source>
        <dbReference type="ARBA" id="ARBA00004651"/>
    </source>
</evidence>
<evidence type="ECO:0000256" key="5">
    <source>
        <dbReference type="ARBA" id="ARBA00022970"/>
    </source>
</evidence>
<feature type="transmembrane region" description="Helical" evidence="9">
    <location>
        <begin position="238"/>
        <end position="263"/>
    </location>
</feature>
<comment type="caution">
    <text evidence="10">The sequence shown here is derived from an EMBL/GenBank/DDBJ whole genome shotgun (WGS) entry which is preliminary data.</text>
</comment>
<feature type="transmembrane region" description="Helical" evidence="9">
    <location>
        <begin position="142"/>
        <end position="169"/>
    </location>
</feature>
<protein>
    <submittedName>
        <fullName evidence="10">ABC transporter permease</fullName>
    </submittedName>
</protein>
<evidence type="ECO:0000256" key="2">
    <source>
        <dbReference type="ARBA" id="ARBA00022448"/>
    </source>
</evidence>
<dbReference type="GO" id="GO:0006865">
    <property type="term" value="P:amino acid transport"/>
    <property type="evidence" value="ECO:0007669"/>
    <property type="project" value="UniProtKB-KW"/>
</dbReference>
<evidence type="ECO:0000256" key="9">
    <source>
        <dbReference type="SAM" id="Phobius"/>
    </source>
</evidence>
<keyword evidence="2" id="KW-0813">Transport</keyword>
<feature type="transmembrane region" description="Helical" evidence="9">
    <location>
        <begin position="101"/>
        <end position="122"/>
    </location>
</feature>
<evidence type="ECO:0000256" key="6">
    <source>
        <dbReference type="ARBA" id="ARBA00022989"/>
    </source>
</evidence>
<accession>A0A171KQ33</accession>
<evidence type="ECO:0000256" key="7">
    <source>
        <dbReference type="ARBA" id="ARBA00023136"/>
    </source>
</evidence>
<keyword evidence="7 9" id="KW-0472">Membrane</keyword>
<dbReference type="Pfam" id="PF02653">
    <property type="entry name" value="BPD_transp_2"/>
    <property type="match status" value="1"/>
</dbReference>
<dbReference type="EMBL" id="LBNE01000010">
    <property type="protein sequence ID" value="KKO71000.1"/>
    <property type="molecule type" value="Genomic_DNA"/>
</dbReference>
<feature type="transmembrane region" description="Helical" evidence="9">
    <location>
        <begin position="17"/>
        <end position="38"/>
    </location>
</feature>
<keyword evidence="11" id="KW-1185">Reference proteome</keyword>
<proteinExistence type="inferred from homology"/>
<evidence type="ECO:0000256" key="3">
    <source>
        <dbReference type="ARBA" id="ARBA00022475"/>
    </source>
</evidence>
<feature type="transmembrane region" description="Helical" evidence="9">
    <location>
        <begin position="70"/>
        <end position="89"/>
    </location>
</feature>
<keyword evidence="3" id="KW-1003">Cell membrane</keyword>
<feature type="transmembrane region" description="Helical" evidence="9">
    <location>
        <begin position="275"/>
        <end position="293"/>
    </location>
</feature>